<evidence type="ECO:0000313" key="4">
    <source>
        <dbReference type="EMBL" id="MFC5987670.1"/>
    </source>
</evidence>
<dbReference type="InterPro" id="IPR000683">
    <property type="entry name" value="Gfo/Idh/MocA-like_OxRdtase_N"/>
</dbReference>
<comment type="caution">
    <text evidence="4">The sequence shown here is derived from an EMBL/GenBank/DDBJ whole genome shotgun (WGS) entry which is preliminary data.</text>
</comment>
<sequence>MNLSVEPLKIGIIGLDTSHVTAFTAILNDSNHPYHVPGGRVVAAYPGGSADFELSRSRVAGYTETLSSTYGVDIMDDIEEVAASCDAILLESVDGRVHLEQFSKLAPYGKPVFIDKPLAVTSEHAISIAKLANQYEVPFMSCSALRYAEGLTSSIADESLGRVLGVDCYGPMEIQPTQPGLFWYGIHTAEMMYTVMGTGCREVIAVSNTDYDLITGIWHDCRIGTLRGNRKGNRQFGALLHREQGTAFADVYANPKPYYASMLERIMDMFHSGHSPVSMGETLEIIRFLEAANESRSTGSPVML</sequence>
<dbReference type="PANTHER" id="PTHR43708:SF5">
    <property type="entry name" value="CONSERVED EXPRESSED OXIDOREDUCTASE (EUROFUNG)-RELATED"/>
    <property type="match status" value="1"/>
</dbReference>
<dbReference type="Gene3D" id="3.40.50.720">
    <property type="entry name" value="NAD(P)-binding Rossmann-like Domain"/>
    <property type="match status" value="1"/>
</dbReference>
<evidence type="ECO:0000313" key="5">
    <source>
        <dbReference type="Proteomes" id="UP001596250"/>
    </source>
</evidence>
<keyword evidence="5" id="KW-1185">Reference proteome</keyword>
<comment type="similarity">
    <text evidence="1">Belongs to the Gfo/Idh/MocA family.</text>
</comment>
<reference evidence="5" key="1">
    <citation type="journal article" date="2019" name="Int. J. Syst. Evol. Microbiol.">
        <title>The Global Catalogue of Microorganisms (GCM) 10K type strain sequencing project: providing services to taxonomists for standard genome sequencing and annotation.</title>
        <authorList>
            <consortium name="The Broad Institute Genomics Platform"/>
            <consortium name="The Broad Institute Genome Sequencing Center for Infectious Disease"/>
            <person name="Wu L."/>
            <person name="Ma J."/>
        </authorList>
    </citation>
    <scope>NUCLEOTIDE SEQUENCE [LARGE SCALE GENOMIC DNA]</scope>
    <source>
        <strain evidence="5">CCM 8749</strain>
    </source>
</reference>
<accession>A0ABW1IRE4</accession>
<keyword evidence="2" id="KW-0560">Oxidoreductase</keyword>
<evidence type="ECO:0000256" key="2">
    <source>
        <dbReference type="ARBA" id="ARBA00023002"/>
    </source>
</evidence>
<dbReference type="Proteomes" id="UP001596250">
    <property type="component" value="Unassembled WGS sequence"/>
</dbReference>
<dbReference type="Pfam" id="PF01408">
    <property type="entry name" value="GFO_IDH_MocA"/>
    <property type="match status" value="1"/>
</dbReference>
<dbReference type="InterPro" id="IPR036291">
    <property type="entry name" value="NAD(P)-bd_dom_sf"/>
</dbReference>
<dbReference type="InterPro" id="IPR051317">
    <property type="entry name" value="Gfo/Idh/MocA_oxidoreduct"/>
</dbReference>
<organism evidence="4 5">
    <name type="scientific">Marinicrinis lubricantis</name>
    <dbReference type="NCBI Taxonomy" id="2086470"/>
    <lineage>
        <taxon>Bacteria</taxon>
        <taxon>Bacillati</taxon>
        <taxon>Bacillota</taxon>
        <taxon>Bacilli</taxon>
        <taxon>Bacillales</taxon>
        <taxon>Paenibacillaceae</taxon>
    </lineage>
</organism>
<feature type="domain" description="Gfo/Idh/MocA-like oxidoreductase N-terminal" evidence="3">
    <location>
        <begin position="64"/>
        <end position="140"/>
    </location>
</feature>
<dbReference type="RefSeq" id="WP_379895079.1">
    <property type="nucleotide sequence ID" value="NZ_CBCSCT010000033.1"/>
</dbReference>
<dbReference type="EMBL" id="JBHSQV010000168">
    <property type="protein sequence ID" value="MFC5987670.1"/>
    <property type="molecule type" value="Genomic_DNA"/>
</dbReference>
<evidence type="ECO:0000259" key="3">
    <source>
        <dbReference type="Pfam" id="PF01408"/>
    </source>
</evidence>
<proteinExistence type="inferred from homology"/>
<evidence type="ECO:0000256" key="1">
    <source>
        <dbReference type="ARBA" id="ARBA00010928"/>
    </source>
</evidence>
<protein>
    <submittedName>
        <fullName evidence="4">Gfo/Idh/MocA family protein</fullName>
    </submittedName>
</protein>
<dbReference type="SUPFAM" id="SSF51735">
    <property type="entry name" value="NAD(P)-binding Rossmann-fold domains"/>
    <property type="match status" value="1"/>
</dbReference>
<gene>
    <name evidence="4" type="ORF">ACFPXP_14785</name>
</gene>
<dbReference type="PANTHER" id="PTHR43708">
    <property type="entry name" value="CONSERVED EXPRESSED OXIDOREDUCTASE (EUROFUNG)"/>
    <property type="match status" value="1"/>
</dbReference>
<name>A0ABW1IRE4_9BACL</name>